<keyword evidence="5" id="KW-0456">Lyase</keyword>
<dbReference type="PANTHER" id="PTHR11902:SF42">
    <property type="entry name" value="ENOLASE 1, CHLOROPLASTIC"/>
    <property type="match status" value="1"/>
</dbReference>
<gene>
    <name evidence="7" type="ORF">SVIM_LOCUS227115</name>
</gene>
<dbReference type="AlphaFoldDB" id="A0A6N2LFW0"/>
<comment type="pathway">
    <text evidence="1">Carbohydrate degradation; glycolysis; pyruvate from D-glyceraldehyde 3-phosphate: step 4/5.</text>
</comment>
<dbReference type="GO" id="GO:0006096">
    <property type="term" value="P:glycolytic process"/>
    <property type="evidence" value="ECO:0007669"/>
    <property type="project" value="UniProtKB-UniPathway"/>
</dbReference>
<proteinExistence type="inferred from homology"/>
<keyword evidence="4" id="KW-0324">Glycolysis</keyword>
<comment type="similarity">
    <text evidence="2">Belongs to the enolase family.</text>
</comment>
<dbReference type="InterPro" id="IPR000941">
    <property type="entry name" value="Enolase"/>
</dbReference>
<evidence type="ECO:0000313" key="7">
    <source>
        <dbReference type="EMBL" id="VFU40086.1"/>
    </source>
</evidence>
<dbReference type="EMBL" id="CAADRP010001541">
    <property type="protein sequence ID" value="VFU40086.1"/>
    <property type="molecule type" value="Genomic_DNA"/>
</dbReference>
<evidence type="ECO:0000256" key="3">
    <source>
        <dbReference type="ARBA" id="ARBA00012058"/>
    </source>
</evidence>
<dbReference type="GO" id="GO:0004634">
    <property type="term" value="F:phosphopyruvate hydratase activity"/>
    <property type="evidence" value="ECO:0007669"/>
    <property type="project" value="UniProtKB-EC"/>
</dbReference>
<dbReference type="Gene3D" id="3.20.20.120">
    <property type="entry name" value="Enolase-like C-terminal domain"/>
    <property type="match status" value="1"/>
</dbReference>
<feature type="domain" description="Enolase C-terminal TIM barrel" evidence="6">
    <location>
        <begin position="53"/>
        <end position="76"/>
    </location>
</feature>
<organism evidence="7">
    <name type="scientific">Salix viminalis</name>
    <name type="common">Common osier</name>
    <name type="synonym">Basket willow</name>
    <dbReference type="NCBI Taxonomy" id="40686"/>
    <lineage>
        <taxon>Eukaryota</taxon>
        <taxon>Viridiplantae</taxon>
        <taxon>Streptophyta</taxon>
        <taxon>Embryophyta</taxon>
        <taxon>Tracheophyta</taxon>
        <taxon>Spermatophyta</taxon>
        <taxon>Magnoliopsida</taxon>
        <taxon>eudicotyledons</taxon>
        <taxon>Gunneridae</taxon>
        <taxon>Pentapetalae</taxon>
        <taxon>rosids</taxon>
        <taxon>fabids</taxon>
        <taxon>Malpighiales</taxon>
        <taxon>Salicaceae</taxon>
        <taxon>Saliceae</taxon>
        <taxon>Salix</taxon>
    </lineage>
</organism>
<dbReference type="GO" id="GO:0000287">
    <property type="term" value="F:magnesium ion binding"/>
    <property type="evidence" value="ECO:0007669"/>
    <property type="project" value="InterPro"/>
</dbReference>
<reference evidence="7" key="1">
    <citation type="submission" date="2019-03" db="EMBL/GenBank/DDBJ databases">
        <authorList>
            <person name="Mank J."/>
            <person name="Almeida P."/>
        </authorList>
    </citation>
    <scope>NUCLEOTIDE SEQUENCE</scope>
    <source>
        <strain evidence="7">78183</strain>
    </source>
</reference>
<name>A0A6N2LFW0_SALVM</name>
<evidence type="ECO:0000256" key="5">
    <source>
        <dbReference type="ARBA" id="ARBA00023239"/>
    </source>
</evidence>
<dbReference type="EC" id="4.2.1.11" evidence="3"/>
<dbReference type="UniPathway" id="UPA00109">
    <property type="reaction ID" value="UER00187"/>
</dbReference>
<accession>A0A6N2LFW0</accession>
<dbReference type="PANTHER" id="PTHR11902">
    <property type="entry name" value="ENOLASE"/>
    <property type="match status" value="1"/>
</dbReference>
<dbReference type="GO" id="GO:0000015">
    <property type="term" value="C:phosphopyruvate hydratase complex"/>
    <property type="evidence" value="ECO:0007669"/>
    <property type="project" value="InterPro"/>
</dbReference>
<evidence type="ECO:0000259" key="6">
    <source>
        <dbReference type="Pfam" id="PF00113"/>
    </source>
</evidence>
<dbReference type="InterPro" id="IPR036849">
    <property type="entry name" value="Enolase-like_C_sf"/>
</dbReference>
<dbReference type="InterPro" id="IPR020810">
    <property type="entry name" value="Enolase_C"/>
</dbReference>
<evidence type="ECO:0000256" key="1">
    <source>
        <dbReference type="ARBA" id="ARBA00005031"/>
    </source>
</evidence>
<dbReference type="SUPFAM" id="SSF51604">
    <property type="entry name" value="Enolase C-terminal domain-like"/>
    <property type="match status" value="1"/>
</dbReference>
<protein>
    <recommendedName>
        <fullName evidence="3">phosphopyruvate hydratase</fullName>
        <ecNumber evidence="3">4.2.1.11</ecNumber>
    </recommendedName>
</protein>
<evidence type="ECO:0000256" key="2">
    <source>
        <dbReference type="ARBA" id="ARBA00009604"/>
    </source>
</evidence>
<sequence>MSNMHLKIEIKVSMVERKNELLSCIILCSDIGAGAIGLPLYKHIQQILGTKELVIPVPAFNVLHGGSHAGNNLAIQCWR</sequence>
<evidence type="ECO:0000256" key="4">
    <source>
        <dbReference type="ARBA" id="ARBA00023152"/>
    </source>
</evidence>
<dbReference type="Pfam" id="PF00113">
    <property type="entry name" value="Enolase_C"/>
    <property type="match status" value="1"/>
</dbReference>